<dbReference type="CDD" id="cd00146">
    <property type="entry name" value="PKD"/>
    <property type="match status" value="1"/>
</dbReference>
<feature type="domain" description="PKD" evidence="1">
    <location>
        <begin position="380"/>
        <end position="439"/>
    </location>
</feature>
<organism evidence="2">
    <name type="scientific">bioreactor metagenome</name>
    <dbReference type="NCBI Taxonomy" id="1076179"/>
    <lineage>
        <taxon>unclassified sequences</taxon>
        <taxon>metagenomes</taxon>
        <taxon>ecological metagenomes</taxon>
    </lineage>
</organism>
<evidence type="ECO:0000259" key="1">
    <source>
        <dbReference type="PROSITE" id="PS50093"/>
    </source>
</evidence>
<name>A0A644YAN6_9ZZZZ</name>
<dbReference type="PANTHER" id="PTHR47199:SF2">
    <property type="entry name" value="PHOTOSYSTEM II STABILITY_ASSEMBLY FACTOR HCF136, CHLOROPLASTIC"/>
    <property type="match status" value="1"/>
</dbReference>
<dbReference type="SUPFAM" id="SSF110296">
    <property type="entry name" value="Oligoxyloglucan reducing end-specific cellobiohydrolase"/>
    <property type="match status" value="1"/>
</dbReference>
<dbReference type="NCBIfam" id="TIGR04183">
    <property type="entry name" value="Por_Secre_tail"/>
    <property type="match status" value="1"/>
</dbReference>
<dbReference type="InterPro" id="IPR000601">
    <property type="entry name" value="PKD_dom"/>
</dbReference>
<dbReference type="AlphaFoldDB" id="A0A644YAN6"/>
<dbReference type="Pfam" id="PF18962">
    <property type="entry name" value="Por_Secre_tail"/>
    <property type="match status" value="1"/>
</dbReference>
<dbReference type="InterPro" id="IPR035986">
    <property type="entry name" value="PKD_dom_sf"/>
</dbReference>
<dbReference type="SUPFAM" id="SSF49299">
    <property type="entry name" value="PKD domain"/>
    <property type="match status" value="1"/>
</dbReference>
<dbReference type="PROSITE" id="PS50093">
    <property type="entry name" value="PKD"/>
    <property type="match status" value="1"/>
</dbReference>
<dbReference type="InterPro" id="IPR022409">
    <property type="entry name" value="PKD/Chitinase_dom"/>
</dbReference>
<dbReference type="InterPro" id="IPR015943">
    <property type="entry name" value="WD40/YVTN_repeat-like_dom_sf"/>
</dbReference>
<dbReference type="InterPro" id="IPR013783">
    <property type="entry name" value="Ig-like_fold"/>
</dbReference>
<dbReference type="SMART" id="SM00089">
    <property type="entry name" value="PKD"/>
    <property type="match status" value="1"/>
</dbReference>
<dbReference type="Gene3D" id="2.130.10.10">
    <property type="entry name" value="YVTN repeat-like/Quinoprotein amine dehydrogenase"/>
    <property type="match status" value="2"/>
</dbReference>
<dbReference type="PANTHER" id="PTHR47199">
    <property type="entry name" value="PHOTOSYSTEM II STABILITY/ASSEMBLY FACTOR HCF136, CHLOROPLASTIC"/>
    <property type="match status" value="1"/>
</dbReference>
<protein>
    <recommendedName>
        <fullName evidence="1">PKD domain-containing protein</fullName>
    </recommendedName>
</protein>
<dbReference type="Gene3D" id="2.60.40.10">
    <property type="entry name" value="Immunoglobulins"/>
    <property type="match status" value="1"/>
</dbReference>
<dbReference type="Pfam" id="PF18911">
    <property type="entry name" value="PKD_4"/>
    <property type="match status" value="1"/>
</dbReference>
<reference evidence="2" key="1">
    <citation type="submission" date="2019-08" db="EMBL/GenBank/DDBJ databases">
        <authorList>
            <person name="Kucharzyk K."/>
            <person name="Murdoch R.W."/>
            <person name="Higgins S."/>
            <person name="Loffler F."/>
        </authorList>
    </citation>
    <scope>NUCLEOTIDE SEQUENCE</scope>
</reference>
<proteinExistence type="predicted"/>
<gene>
    <name evidence="2" type="ORF">SDC9_71477</name>
</gene>
<dbReference type="EMBL" id="VSSQ01004388">
    <property type="protein sequence ID" value="MPM24988.1"/>
    <property type="molecule type" value="Genomic_DNA"/>
</dbReference>
<dbReference type="InterPro" id="IPR026444">
    <property type="entry name" value="Secre_tail"/>
</dbReference>
<accession>A0A644YAN6</accession>
<comment type="caution">
    <text evidence="2">The sequence shown here is derived from an EMBL/GenBank/DDBJ whole genome shotgun (WGS) entry which is preliminary data.</text>
</comment>
<evidence type="ECO:0000313" key="2">
    <source>
        <dbReference type="EMBL" id="MPM24988.1"/>
    </source>
</evidence>
<dbReference type="CDD" id="cd15482">
    <property type="entry name" value="Sialidase_non-viral"/>
    <property type="match status" value="1"/>
</dbReference>
<sequence length="526" mass="56621">MKKIITLVVLSFVAFASMAQWTMQSTAFSTLARGIKYISVVDTNTVWATAYDGTNTSNNIQEFTKTTNGGTTWTPYVISGYTGYGVSMICGVDGNNAWIPAYNATSGGGVILRTSDGGTTWNAQTTATFTAPNGFPNVVHFWDANNGFCMGDPNEGYFEIYTTTDGGTTWNRVPSGNIPAPVSGEYGVTGYYSVIGSTVWFSTNKSHIFKSTDYGYTWTSITTPVASGSQFAVKFRSLNDGIIRMNESPYTSYVTHDGGATWNMISFFGNWYSNDYCYVPGTTSTWVSVGADATTPLMGISYSTDDGVNWTDFASMDTTQHLAVAFADYRTGWSGSFNNYGGDGIFKHYGGTFAQDTCSTFNAAFSQSADTVYLAVSPVVDFTDASSPAATSWAWDFGDGGSATTQNPSHTFASTGTYTIQLIANHGACVDTTTSTVVVLYDVSVNEWEFSVSVFPNPASDAMYIKGLPAGNYTIEWIAVDGRVVSSVSGNASSVLNTENIGNGMYILRISNDKVNILKPVVIRHY</sequence>